<evidence type="ECO:0008006" key="2">
    <source>
        <dbReference type="Google" id="ProtNLM"/>
    </source>
</evidence>
<gene>
    <name evidence="1" type="ORF">LCGC14_0333740</name>
</gene>
<comment type="caution">
    <text evidence="1">The sequence shown here is derived from an EMBL/GenBank/DDBJ whole genome shotgun (WGS) entry which is preliminary data.</text>
</comment>
<dbReference type="InterPro" id="IPR038071">
    <property type="entry name" value="UROD/MetE-like_sf"/>
</dbReference>
<dbReference type="AlphaFoldDB" id="A0A0F9TFR7"/>
<reference evidence="1" key="1">
    <citation type="journal article" date="2015" name="Nature">
        <title>Complex archaea that bridge the gap between prokaryotes and eukaryotes.</title>
        <authorList>
            <person name="Spang A."/>
            <person name="Saw J.H."/>
            <person name="Jorgensen S.L."/>
            <person name="Zaremba-Niedzwiedzka K."/>
            <person name="Martijn J."/>
            <person name="Lind A.E."/>
            <person name="van Eijk R."/>
            <person name="Schleper C."/>
            <person name="Guy L."/>
            <person name="Ettema T.J."/>
        </authorList>
    </citation>
    <scope>NUCLEOTIDE SEQUENCE</scope>
</reference>
<name>A0A0F9TFR7_9ZZZZ</name>
<dbReference type="Gene3D" id="3.20.20.210">
    <property type="match status" value="1"/>
</dbReference>
<organism evidence="1">
    <name type="scientific">marine sediment metagenome</name>
    <dbReference type="NCBI Taxonomy" id="412755"/>
    <lineage>
        <taxon>unclassified sequences</taxon>
        <taxon>metagenomes</taxon>
        <taxon>ecological metagenomes</taxon>
    </lineage>
</organism>
<sequence length="378" mass="42584">MTVSSSYKRDLRRRMQRWREFYERTDAGDLMTCVGWDRGCDLEGFLCRNFLDRGAEAMLGEGFIDGLIEGYVAEFRCNAPNLARFDDDCVPTALVYWGIGGIAAAMTGGEPFHDGTTSWLEPNLDWDRIAELRFDPNNKWVQFALHVNQALWRRWDEDFHVLPFLHRSPLDAANGIRGTALFEEMYTDPPAVHRLIDWCVDWQLQLEAFLHDNDDRPFPPGWGTAVWTTWLPDRAIFINGDPVGLISREMALEFEQPTTARLFAGTGGGFYHNHTIGLYQTDLVAKTPGTLIQFFVDDPRQPTAAEALLDMPELRETLLASSLETPIGLGVPVGRLDEVLDVARHGRFLLVLSDADESAGDAAIQELVSKVRGVSNLH</sequence>
<accession>A0A0F9TFR7</accession>
<evidence type="ECO:0000313" key="1">
    <source>
        <dbReference type="EMBL" id="KKN80085.1"/>
    </source>
</evidence>
<dbReference type="EMBL" id="LAZR01000237">
    <property type="protein sequence ID" value="KKN80085.1"/>
    <property type="molecule type" value="Genomic_DNA"/>
</dbReference>
<proteinExistence type="predicted"/>
<protein>
    <recommendedName>
        <fullName evidence="2">Uroporphyrinogen decarboxylase (URO-D) domain-containing protein</fullName>
    </recommendedName>
</protein>